<evidence type="ECO:0000256" key="5">
    <source>
        <dbReference type="ARBA" id="ARBA00022598"/>
    </source>
</evidence>
<feature type="binding site" evidence="12">
    <location>
        <position position="373"/>
    </location>
    <ligand>
        <name>L-serine</name>
        <dbReference type="ChEBI" id="CHEBI:33384"/>
    </ligand>
</feature>
<gene>
    <name evidence="12" type="primary">serS</name>
    <name evidence="17" type="ORF">A3A04_00360</name>
</gene>
<evidence type="ECO:0000256" key="13">
    <source>
        <dbReference type="PIRSR" id="PIRSR001529-1"/>
    </source>
</evidence>
<dbReference type="Gene3D" id="1.10.287.40">
    <property type="entry name" value="Serine-tRNA synthetase, tRNA binding domain"/>
    <property type="match status" value="1"/>
</dbReference>
<keyword evidence="4 12" id="KW-0963">Cytoplasm</keyword>
<dbReference type="GO" id="GO:0005524">
    <property type="term" value="F:ATP binding"/>
    <property type="evidence" value="ECO:0007669"/>
    <property type="project" value="UniProtKB-UniRule"/>
</dbReference>
<keyword evidence="7 12" id="KW-0067">ATP-binding</keyword>
<name>A0A1G1ZPY4_9BACT</name>
<dbReference type="NCBIfam" id="TIGR00414">
    <property type="entry name" value="serS"/>
    <property type="match status" value="1"/>
</dbReference>
<dbReference type="Proteomes" id="UP000178517">
    <property type="component" value="Unassembled WGS sequence"/>
</dbReference>
<dbReference type="InterPro" id="IPR010978">
    <property type="entry name" value="tRNA-bd_arm"/>
</dbReference>
<comment type="caution">
    <text evidence="12">Lacks conserved residue(s) required for the propagation of feature annotation.</text>
</comment>
<dbReference type="HAMAP" id="MF_00176">
    <property type="entry name" value="Ser_tRNA_synth_type1"/>
    <property type="match status" value="1"/>
</dbReference>
<evidence type="ECO:0000256" key="12">
    <source>
        <dbReference type="HAMAP-Rule" id="MF_00176"/>
    </source>
</evidence>
<comment type="domain">
    <text evidence="12">Consists of two distinct domains, a catalytic core and a N-terminal extension that is involved in tRNA binding.</text>
</comment>
<comment type="function">
    <text evidence="12">Catalyzes the attachment of serine to tRNA(Ser). Is also able to aminoacylate tRNA(Sec) with serine, to form the misacylated tRNA L-seryl-tRNA(Sec), which will be further converted into selenocysteinyl-tRNA(Sec).</text>
</comment>
<dbReference type="GO" id="GO:0006434">
    <property type="term" value="P:seryl-tRNA aminoacylation"/>
    <property type="evidence" value="ECO:0007669"/>
    <property type="project" value="UniProtKB-UniRule"/>
</dbReference>
<feature type="binding site" evidence="14">
    <location>
        <begin position="266"/>
        <end position="269"/>
    </location>
    <ligand>
        <name>ATP</name>
        <dbReference type="ChEBI" id="CHEBI:30616"/>
    </ligand>
</feature>
<dbReference type="PROSITE" id="PS50862">
    <property type="entry name" value="AA_TRNA_LIGASE_II"/>
    <property type="match status" value="1"/>
</dbReference>
<dbReference type="PANTHER" id="PTHR43697">
    <property type="entry name" value="SERYL-TRNA SYNTHETASE"/>
    <property type="match status" value="1"/>
</dbReference>
<comment type="catalytic activity">
    <reaction evidence="10 12">
        <text>tRNA(Sec) + L-serine + ATP = L-seryl-tRNA(Sec) + AMP + diphosphate + H(+)</text>
        <dbReference type="Rhea" id="RHEA:42580"/>
        <dbReference type="Rhea" id="RHEA-COMP:9742"/>
        <dbReference type="Rhea" id="RHEA-COMP:10128"/>
        <dbReference type="ChEBI" id="CHEBI:15378"/>
        <dbReference type="ChEBI" id="CHEBI:30616"/>
        <dbReference type="ChEBI" id="CHEBI:33019"/>
        <dbReference type="ChEBI" id="CHEBI:33384"/>
        <dbReference type="ChEBI" id="CHEBI:78442"/>
        <dbReference type="ChEBI" id="CHEBI:78533"/>
        <dbReference type="ChEBI" id="CHEBI:456215"/>
        <dbReference type="EC" id="6.1.1.11"/>
    </reaction>
</comment>
<dbReference type="GO" id="GO:0004828">
    <property type="term" value="F:serine-tRNA ligase activity"/>
    <property type="evidence" value="ECO:0007669"/>
    <property type="project" value="UniProtKB-UniRule"/>
</dbReference>
<dbReference type="InterPro" id="IPR002317">
    <property type="entry name" value="Ser-tRNA-ligase_type_1"/>
</dbReference>
<evidence type="ECO:0000313" key="18">
    <source>
        <dbReference type="Proteomes" id="UP000178517"/>
    </source>
</evidence>
<dbReference type="InterPro" id="IPR002314">
    <property type="entry name" value="aa-tRNA-synt_IIb"/>
</dbReference>
<sequence length="414" mass="47854">MLDIHLVRKQLNEVKRKIASKNINPRLLDTVLKYDEVWRTMKTDIDGLRGKQHEYEKVRDFENAKKTKIEIDEKEKKAALFEQKRMKALLEVPNIPFDDVPIGSDENGNKVIREVGKKPVFDFEPKDHLELGEQLGIIDTKKAAEVAGSRFSYLKKEAALLEFALVRLAFDKLMLHGFVPIVPPVMIREEAFMGMGRLTPSQKEERYHLQKDKLYLVGSAEHTIGPLHMNEIFDEKQLPLRYVGFSSCFRREAGSYGKDTRGILRVHQFDKIEMFSFVRPEDSEEEHKFLLSMQEALMQELELPYRVMEICTGDMGFTDARQYDIECFMPAQGKFRETNSCSNTTDFQARGVNIKYRKTSDQKVEFVHMLNATGFAIGRMIVAILENYQTKEGIVRIPRALQAYVGSKEIQNVD</sequence>
<comment type="subcellular location">
    <subcellularLocation>
        <location evidence="1 12">Cytoplasm</location>
    </subcellularLocation>
</comment>
<dbReference type="PANTHER" id="PTHR43697:SF1">
    <property type="entry name" value="SERINE--TRNA LIGASE"/>
    <property type="match status" value="1"/>
</dbReference>
<evidence type="ECO:0000256" key="2">
    <source>
        <dbReference type="ARBA" id="ARBA00005045"/>
    </source>
</evidence>
<evidence type="ECO:0000256" key="11">
    <source>
        <dbReference type="ARBA" id="ARBA00048823"/>
    </source>
</evidence>
<comment type="catalytic activity">
    <reaction evidence="11 12">
        <text>tRNA(Ser) + L-serine + ATP = L-seryl-tRNA(Ser) + AMP + diphosphate + H(+)</text>
        <dbReference type="Rhea" id="RHEA:12292"/>
        <dbReference type="Rhea" id="RHEA-COMP:9669"/>
        <dbReference type="Rhea" id="RHEA-COMP:9703"/>
        <dbReference type="ChEBI" id="CHEBI:15378"/>
        <dbReference type="ChEBI" id="CHEBI:30616"/>
        <dbReference type="ChEBI" id="CHEBI:33019"/>
        <dbReference type="ChEBI" id="CHEBI:33384"/>
        <dbReference type="ChEBI" id="CHEBI:78442"/>
        <dbReference type="ChEBI" id="CHEBI:78533"/>
        <dbReference type="ChEBI" id="CHEBI:456215"/>
        <dbReference type="EC" id="6.1.1.11"/>
    </reaction>
</comment>
<feature type="coiled-coil region" evidence="15">
    <location>
        <begin position="64"/>
        <end position="91"/>
    </location>
</feature>
<feature type="site" description="Important for serine binding" evidence="13">
    <location>
        <position position="373"/>
    </location>
</feature>
<dbReference type="UniPathway" id="UPA00906">
    <property type="reaction ID" value="UER00895"/>
</dbReference>
<dbReference type="InterPro" id="IPR045864">
    <property type="entry name" value="aa-tRNA-synth_II/BPL/LPL"/>
</dbReference>
<evidence type="ECO:0000256" key="15">
    <source>
        <dbReference type="SAM" id="Coils"/>
    </source>
</evidence>
<dbReference type="GO" id="GO:0005737">
    <property type="term" value="C:cytoplasm"/>
    <property type="evidence" value="ECO:0007669"/>
    <property type="project" value="UniProtKB-SubCell"/>
</dbReference>
<dbReference type="Gene3D" id="3.30.930.10">
    <property type="entry name" value="Bira Bifunctional Protein, Domain 2"/>
    <property type="match status" value="1"/>
</dbReference>
<keyword evidence="5 12" id="KW-0436">Ligase</keyword>
<dbReference type="PRINTS" id="PR00981">
    <property type="entry name" value="TRNASYNTHSER"/>
</dbReference>
<feature type="binding site" evidence="12">
    <location>
        <position position="266"/>
    </location>
    <ligand>
        <name>ATP</name>
        <dbReference type="ChEBI" id="CHEBI:30616"/>
    </ligand>
</feature>
<feature type="binding site" evidence="13">
    <location>
        <position position="250"/>
    </location>
    <ligand>
        <name>L-serine</name>
        <dbReference type="ChEBI" id="CHEBI:33384"/>
    </ligand>
</feature>
<accession>A0A1G1ZPY4</accession>
<comment type="subunit">
    <text evidence="12">Homodimer. The tRNA molecule binds across the dimer.</text>
</comment>
<evidence type="ECO:0000256" key="9">
    <source>
        <dbReference type="ARBA" id="ARBA00023146"/>
    </source>
</evidence>
<feature type="binding site" evidence="12 14">
    <location>
        <begin position="250"/>
        <end position="252"/>
    </location>
    <ligand>
        <name>ATP</name>
        <dbReference type="ChEBI" id="CHEBI:30616"/>
    </ligand>
</feature>
<evidence type="ECO:0000256" key="3">
    <source>
        <dbReference type="ARBA" id="ARBA00010728"/>
    </source>
</evidence>
<evidence type="ECO:0000256" key="7">
    <source>
        <dbReference type="ARBA" id="ARBA00022840"/>
    </source>
</evidence>
<proteinExistence type="inferred from homology"/>
<evidence type="ECO:0000256" key="4">
    <source>
        <dbReference type="ARBA" id="ARBA00022490"/>
    </source>
</evidence>
<comment type="similarity">
    <text evidence="3 12">Belongs to the class-II aminoacyl-tRNA synthetase family. Type-1 seryl-tRNA synthetase subfamily.</text>
</comment>
<protein>
    <recommendedName>
        <fullName evidence="12">Serine--tRNA ligase</fullName>
        <ecNumber evidence="12">6.1.1.11</ecNumber>
    </recommendedName>
    <alternativeName>
        <fullName evidence="12">Seryl-tRNA synthetase</fullName>
        <shortName evidence="12">SerRS</shortName>
    </alternativeName>
    <alternativeName>
        <fullName evidence="12">Seryl-tRNA(Ser/Sec) synthetase</fullName>
    </alternativeName>
</protein>
<keyword evidence="15" id="KW-0175">Coiled coil</keyword>
<feature type="binding site" evidence="13">
    <location>
        <position position="371"/>
    </location>
    <ligand>
        <name>L-serine</name>
        <dbReference type="ChEBI" id="CHEBI:33384"/>
    </ligand>
</feature>
<evidence type="ECO:0000259" key="16">
    <source>
        <dbReference type="PROSITE" id="PS50862"/>
    </source>
</evidence>
<evidence type="ECO:0000256" key="6">
    <source>
        <dbReference type="ARBA" id="ARBA00022741"/>
    </source>
</evidence>
<feature type="binding site" evidence="12 13">
    <location>
        <position position="273"/>
    </location>
    <ligand>
        <name>L-serine</name>
        <dbReference type="ChEBI" id="CHEBI:33384"/>
    </ligand>
</feature>
<comment type="caution">
    <text evidence="17">The sequence shown here is derived from an EMBL/GenBank/DDBJ whole genome shotgun (WGS) entry which is preliminary data.</text>
</comment>
<dbReference type="CDD" id="cd00770">
    <property type="entry name" value="SerRS_core"/>
    <property type="match status" value="1"/>
</dbReference>
<dbReference type="InterPro" id="IPR015866">
    <property type="entry name" value="Ser-tRNA-synth_1_N"/>
</dbReference>
<dbReference type="SUPFAM" id="SSF46589">
    <property type="entry name" value="tRNA-binding arm"/>
    <property type="match status" value="1"/>
</dbReference>
<dbReference type="Pfam" id="PF02403">
    <property type="entry name" value="Seryl_tRNA_N"/>
    <property type="match status" value="1"/>
</dbReference>
<keyword evidence="9 12" id="KW-0030">Aminoacyl-tRNA synthetase</keyword>
<dbReference type="EMBL" id="MHJI01000012">
    <property type="protein sequence ID" value="OGY65810.1"/>
    <property type="molecule type" value="Genomic_DNA"/>
</dbReference>
<dbReference type="PIRSF" id="PIRSF001529">
    <property type="entry name" value="Ser-tRNA-synth_IIa"/>
    <property type="match status" value="1"/>
</dbReference>
<reference evidence="17 18" key="1">
    <citation type="journal article" date="2016" name="Nat. Commun.">
        <title>Thousands of microbial genomes shed light on interconnected biogeochemical processes in an aquifer system.</title>
        <authorList>
            <person name="Anantharaman K."/>
            <person name="Brown C.T."/>
            <person name="Hug L.A."/>
            <person name="Sharon I."/>
            <person name="Castelle C.J."/>
            <person name="Probst A.J."/>
            <person name="Thomas B.C."/>
            <person name="Singh A."/>
            <person name="Wilkins M.J."/>
            <person name="Karaoz U."/>
            <person name="Brodie E.L."/>
            <person name="Williams K.H."/>
            <person name="Hubbard S.S."/>
            <person name="Banfield J.F."/>
        </authorList>
    </citation>
    <scope>NUCLEOTIDE SEQUENCE [LARGE SCALE GENOMIC DNA]</scope>
</reference>
<evidence type="ECO:0000313" key="17">
    <source>
        <dbReference type="EMBL" id="OGY65810.1"/>
    </source>
</evidence>
<dbReference type="InterPro" id="IPR033729">
    <property type="entry name" value="SerRS_core"/>
</dbReference>
<dbReference type="AlphaFoldDB" id="A0A1G1ZPY4"/>
<dbReference type="SUPFAM" id="SSF55681">
    <property type="entry name" value="Class II aaRS and biotin synthetases"/>
    <property type="match status" value="1"/>
</dbReference>
<dbReference type="InterPro" id="IPR006195">
    <property type="entry name" value="aa-tRNA-synth_II"/>
</dbReference>
<evidence type="ECO:0000256" key="10">
    <source>
        <dbReference type="ARBA" id="ARBA00047929"/>
    </source>
</evidence>
<evidence type="ECO:0000256" key="14">
    <source>
        <dbReference type="PIRSR" id="PIRSR001529-2"/>
    </source>
</evidence>
<evidence type="ECO:0000256" key="1">
    <source>
        <dbReference type="ARBA" id="ARBA00004496"/>
    </source>
</evidence>
<dbReference type="Pfam" id="PF00587">
    <property type="entry name" value="tRNA-synt_2b"/>
    <property type="match status" value="1"/>
</dbReference>
<dbReference type="GO" id="GO:0016260">
    <property type="term" value="P:selenocysteine biosynthetic process"/>
    <property type="evidence" value="ECO:0007669"/>
    <property type="project" value="UniProtKB-UniRule"/>
</dbReference>
<dbReference type="InterPro" id="IPR042103">
    <property type="entry name" value="SerRS_1_N_sf"/>
</dbReference>
<feature type="binding site" evidence="12 14">
    <location>
        <begin position="337"/>
        <end position="340"/>
    </location>
    <ligand>
        <name>ATP</name>
        <dbReference type="ChEBI" id="CHEBI:30616"/>
    </ligand>
</feature>
<evidence type="ECO:0000256" key="8">
    <source>
        <dbReference type="ARBA" id="ARBA00022917"/>
    </source>
</evidence>
<dbReference type="STRING" id="1798406.A3A04_00360"/>
<organism evidence="17 18">
    <name type="scientific">Candidatus Harrisonbacteria bacterium RIFCSPLOWO2_01_FULL_40_28</name>
    <dbReference type="NCBI Taxonomy" id="1798406"/>
    <lineage>
        <taxon>Bacteria</taxon>
        <taxon>Candidatus Harrisoniibacteriota</taxon>
    </lineage>
</organism>
<dbReference type="EC" id="6.1.1.11" evidence="12"/>
<comment type="pathway">
    <text evidence="2 12">Aminoacyl-tRNA biosynthesis; selenocysteinyl-tRNA(Sec) biosynthesis; L-seryl-tRNA(Sec) from L-serine and tRNA(Sec): step 1/1.</text>
</comment>
<keyword evidence="8 12" id="KW-0648">Protein biosynthesis</keyword>
<feature type="domain" description="Aminoacyl-transfer RNA synthetases class-II family profile" evidence="16">
    <location>
        <begin position="127"/>
        <end position="398"/>
    </location>
</feature>
<keyword evidence="6 12" id="KW-0547">Nucleotide-binding</keyword>